<keyword evidence="10 14" id="KW-0012">Acyltransferase</keyword>
<dbReference type="PROSITE" id="PS52004">
    <property type="entry name" value="KS3_2"/>
    <property type="match status" value="1"/>
</dbReference>
<evidence type="ECO:0000256" key="6">
    <source>
        <dbReference type="ARBA" id="ARBA00022679"/>
    </source>
</evidence>
<proteinExistence type="inferred from homology"/>
<evidence type="ECO:0000256" key="3">
    <source>
        <dbReference type="ARBA" id="ARBA00012356"/>
    </source>
</evidence>
<feature type="domain" description="Ketosynthase family 3 (KS3)" evidence="17">
    <location>
        <begin position="8"/>
        <end position="419"/>
    </location>
</feature>
<comment type="caution">
    <text evidence="18">The sequence shown here is derived from an EMBL/GenBank/DDBJ whole genome shotgun (WGS) entry which is preliminary data.</text>
</comment>
<dbReference type="NCBIfam" id="NF005589">
    <property type="entry name" value="PRK07314.1"/>
    <property type="match status" value="1"/>
</dbReference>
<dbReference type="Pfam" id="PF02801">
    <property type="entry name" value="Ketoacyl-synt_C"/>
    <property type="match status" value="1"/>
</dbReference>
<dbReference type="Gene3D" id="3.40.47.10">
    <property type="match status" value="1"/>
</dbReference>
<keyword evidence="6 14" id="KW-0808">Transferase</keyword>
<dbReference type="EMBL" id="BMRP01000007">
    <property type="protein sequence ID" value="GGU59526.1"/>
    <property type="molecule type" value="Genomic_DNA"/>
</dbReference>
<dbReference type="PANTHER" id="PTHR11712:SF336">
    <property type="entry name" value="3-OXOACYL-[ACYL-CARRIER-PROTEIN] SYNTHASE, MITOCHONDRIAL"/>
    <property type="match status" value="1"/>
</dbReference>
<dbReference type="InterPro" id="IPR016039">
    <property type="entry name" value="Thiolase-like"/>
</dbReference>
<feature type="region of interest" description="Disordered" evidence="16">
    <location>
        <begin position="215"/>
        <end position="234"/>
    </location>
</feature>
<comment type="catalytic activity">
    <reaction evidence="13 14">
        <text>a fatty acyl-[ACP] + malonyl-[ACP] + H(+) = a 3-oxoacyl-[ACP] + holo-[ACP] + CO2</text>
        <dbReference type="Rhea" id="RHEA:22836"/>
        <dbReference type="Rhea" id="RHEA-COMP:9623"/>
        <dbReference type="Rhea" id="RHEA-COMP:9685"/>
        <dbReference type="Rhea" id="RHEA-COMP:9916"/>
        <dbReference type="Rhea" id="RHEA-COMP:14125"/>
        <dbReference type="ChEBI" id="CHEBI:15378"/>
        <dbReference type="ChEBI" id="CHEBI:16526"/>
        <dbReference type="ChEBI" id="CHEBI:64479"/>
        <dbReference type="ChEBI" id="CHEBI:78449"/>
        <dbReference type="ChEBI" id="CHEBI:78776"/>
        <dbReference type="ChEBI" id="CHEBI:138651"/>
    </reaction>
</comment>
<reference evidence="19" key="1">
    <citation type="journal article" date="2019" name="Int. J. Syst. Evol. Microbiol.">
        <title>The Global Catalogue of Microorganisms (GCM) 10K type strain sequencing project: providing services to taxonomists for standard genome sequencing and annotation.</title>
        <authorList>
            <consortium name="The Broad Institute Genomics Platform"/>
            <consortium name="The Broad Institute Genome Sequencing Center for Infectious Disease"/>
            <person name="Wu L."/>
            <person name="Ma J."/>
        </authorList>
    </citation>
    <scope>NUCLEOTIDE SEQUENCE [LARGE SCALE GENOMIC DNA]</scope>
    <source>
        <strain evidence="19">JCM 3399</strain>
    </source>
</reference>
<dbReference type="InterPro" id="IPR014031">
    <property type="entry name" value="Ketoacyl_synth_C"/>
</dbReference>
<name>A0ABQ2V104_9ACTN</name>
<sequence length="422" mass="43395">MELRAADRRRVVVTGCGVVSPVGNTTADFWAALLAGRSGVGAVTRFDASGLPVRIAGDVKDFDPTADGSLTPQEARRSDRFTRYAVAAAAQALRAAGLTPPDGIDPYRFAAVIGSGYGAAPAIQQQYDVLREQGPRRVSPYHSVLTAIDHPASLLSIKYGIAGPSNAVSAACATGAVAIGEAAELIRHGRADIALAGGTDDSLTAVDLAGTANAKALSRRNDDPEGASRPFDRDRDGFVMAVGATVLTLEEAGHAERRGAPILAEVAGYAATTDAHHATAPDPTGAGAVRAMRAALADAGRNPEDVGQISAHGTGTVLNDRIEAAALREVLGPDTLRRIPVTAVKSMTGHMLGASGAAEAAAAVLSLRDRVIPPIRNCDHPGEPDLDLVTKGARDWDGDVVLSNSFGFGGHNAVLVLARYSG</sequence>
<dbReference type="PROSITE" id="PS00606">
    <property type="entry name" value="KS3_1"/>
    <property type="match status" value="1"/>
</dbReference>
<dbReference type="PIRSF" id="PIRSF000447">
    <property type="entry name" value="KAS_II"/>
    <property type="match status" value="1"/>
</dbReference>
<dbReference type="PANTHER" id="PTHR11712">
    <property type="entry name" value="POLYKETIDE SYNTHASE-RELATED"/>
    <property type="match status" value="1"/>
</dbReference>
<dbReference type="SUPFAM" id="SSF53901">
    <property type="entry name" value="Thiolase-like"/>
    <property type="match status" value="2"/>
</dbReference>
<evidence type="ECO:0000256" key="12">
    <source>
        <dbReference type="ARBA" id="ARBA00047318"/>
    </source>
</evidence>
<evidence type="ECO:0000256" key="2">
    <source>
        <dbReference type="ARBA" id="ARBA00008467"/>
    </source>
</evidence>
<evidence type="ECO:0000256" key="4">
    <source>
        <dbReference type="ARBA" id="ARBA00014657"/>
    </source>
</evidence>
<evidence type="ECO:0000256" key="16">
    <source>
        <dbReference type="SAM" id="MobiDB-lite"/>
    </source>
</evidence>
<protein>
    <recommendedName>
        <fullName evidence="4 14">3-oxoacyl-[acyl-carrier-protein] synthase 2</fullName>
        <ecNumber evidence="3 14">2.3.1.179</ecNumber>
    </recommendedName>
</protein>
<dbReference type="InterPro" id="IPR018201">
    <property type="entry name" value="Ketoacyl_synth_AS"/>
</dbReference>
<dbReference type="InterPro" id="IPR000794">
    <property type="entry name" value="Beta-ketoacyl_synthase"/>
</dbReference>
<dbReference type="Proteomes" id="UP000654471">
    <property type="component" value="Unassembled WGS sequence"/>
</dbReference>
<dbReference type="InterPro" id="IPR014030">
    <property type="entry name" value="Ketoacyl_synth_N"/>
</dbReference>
<keyword evidence="19" id="KW-1185">Reference proteome</keyword>
<evidence type="ECO:0000256" key="15">
    <source>
        <dbReference type="RuleBase" id="RU003694"/>
    </source>
</evidence>
<evidence type="ECO:0000256" key="11">
    <source>
        <dbReference type="ARBA" id="ARBA00024006"/>
    </source>
</evidence>
<dbReference type="SMART" id="SM00825">
    <property type="entry name" value="PKS_KS"/>
    <property type="match status" value="1"/>
</dbReference>
<evidence type="ECO:0000256" key="8">
    <source>
        <dbReference type="ARBA" id="ARBA00023098"/>
    </source>
</evidence>
<dbReference type="Pfam" id="PF00109">
    <property type="entry name" value="ketoacyl-synt"/>
    <property type="match status" value="1"/>
</dbReference>
<evidence type="ECO:0000313" key="18">
    <source>
        <dbReference type="EMBL" id="GGU59526.1"/>
    </source>
</evidence>
<comment type="similarity">
    <text evidence="2 14 15">Belongs to the thiolase-like superfamily. Beta-ketoacyl-ACP synthases family.</text>
</comment>
<evidence type="ECO:0000256" key="7">
    <source>
        <dbReference type="ARBA" id="ARBA00022832"/>
    </source>
</evidence>
<evidence type="ECO:0000256" key="13">
    <source>
        <dbReference type="ARBA" id="ARBA00047659"/>
    </source>
</evidence>
<evidence type="ECO:0000259" key="17">
    <source>
        <dbReference type="PROSITE" id="PS52004"/>
    </source>
</evidence>
<keyword evidence="8" id="KW-0443">Lipid metabolism</keyword>
<evidence type="ECO:0000256" key="14">
    <source>
        <dbReference type="PIRNR" id="PIRNR000447"/>
    </source>
</evidence>
<evidence type="ECO:0000256" key="9">
    <source>
        <dbReference type="ARBA" id="ARBA00023160"/>
    </source>
</evidence>
<comment type="catalytic activity">
    <reaction evidence="12 14">
        <text>(9Z)-hexadecenoyl-[ACP] + malonyl-[ACP] + H(+) = 3-oxo-(11Z)-octadecenoyl-[ACP] + holo-[ACP] + CO2</text>
        <dbReference type="Rhea" id="RHEA:55040"/>
        <dbReference type="Rhea" id="RHEA-COMP:9623"/>
        <dbReference type="Rhea" id="RHEA-COMP:9685"/>
        <dbReference type="Rhea" id="RHEA-COMP:10800"/>
        <dbReference type="Rhea" id="RHEA-COMP:14074"/>
        <dbReference type="ChEBI" id="CHEBI:15378"/>
        <dbReference type="ChEBI" id="CHEBI:16526"/>
        <dbReference type="ChEBI" id="CHEBI:64479"/>
        <dbReference type="ChEBI" id="CHEBI:78449"/>
        <dbReference type="ChEBI" id="CHEBI:83989"/>
        <dbReference type="ChEBI" id="CHEBI:138538"/>
        <dbReference type="EC" id="2.3.1.179"/>
    </reaction>
</comment>
<dbReference type="CDD" id="cd00834">
    <property type="entry name" value="KAS_I_II"/>
    <property type="match status" value="1"/>
</dbReference>
<comment type="function">
    <text evidence="11 14">Involved in the type II fatty acid elongation cycle. Catalyzes the elongation of a wide range of acyl-ACP by the addition of two carbons from malonyl-ACP to an acyl acceptor. Can efficiently catalyze the conversion of palmitoleoyl-ACP (cis-hexadec-9-enoyl-ACP) to cis-vaccenoyl-ACP (cis-octadec-11-enoyl-ACP), an essential step in the thermal regulation of fatty acid composition.</text>
</comment>
<dbReference type="InterPro" id="IPR020841">
    <property type="entry name" value="PKS_Beta-ketoAc_synthase_dom"/>
</dbReference>
<organism evidence="18 19">
    <name type="scientific">Streptomyces albospinus</name>
    <dbReference type="NCBI Taxonomy" id="285515"/>
    <lineage>
        <taxon>Bacteria</taxon>
        <taxon>Bacillati</taxon>
        <taxon>Actinomycetota</taxon>
        <taxon>Actinomycetes</taxon>
        <taxon>Kitasatosporales</taxon>
        <taxon>Streptomycetaceae</taxon>
        <taxon>Streptomyces</taxon>
    </lineage>
</organism>
<evidence type="ECO:0000313" key="19">
    <source>
        <dbReference type="Proteomes" id="UP000654471"/>
    </source>
</evidence>
<keyword evidence="5 14" id="KW-0444">Lipid biosynthesis</keyword>
<evidence type="ECO:0000256" key="5">
    <source>
        <dbReference type="ARBA" id="ARBA00022516"/>
    </source>
</evidence>
<gene>
    <name evidence="18" type="ORF">GCM10010211_25570</name>
</gene>
<evidence type="ECO:0000256" key="10">
    <source>
        <dbReference type="ARBA" id="ARBA00023315"/>
    </source>
</evidence>
<dbReference type="RefSeq" id="WP_189299451.1">
    <property type="nucleotide sequence ID" value="NZ_BMRP01000007.1"/>
</dbReference>
<evidence type="ECO:0000256" key="1">
    <source>
        <dbReference type="ARBA" id="ARBA00005194"/>
    </source>
</evidence>
<keyword evidence="9 14" id="KW-0275">Fatty acid biosynthesis</keyword>
<dbReference type="InterPro" id="IPR017568">
    <property type="entry name" value="3-oxoacyl-ACP_synth-2"/>
</dbReference>
<keyword evidence="7" id="KW-0276">Fatty acid metabolism</keyword>
<comment type="pathway">
    <text evidence="1 14">Lipid metabolism; fatty acid biosynthesis.</text>
</comment>
<dbReference type="EC" id="2.3.1.179" evidence="3 14"/>
<accession>A0ABQ2V104</accession>